<keyword evidence="2" id="KW-1185">Reference proteome</keyword>
<gene>
    <name evidence="1" type="ORF">ACFFVB_05205</name>
</gene>
<accession>A0ABV5EZ66</accession>
<dbReference type="EMBL" id="JBHMEZ010000003">
    <property type="protein sequence ID" value="MFB9052471.1"/>
    <property type="molecule type" value="Genomic_DNA"/>
</dbReference>
<name>A0ABV5EZ66_9FLAO</name>
<evidence type="ECO:0000313" key="2">
    <source>
        <dbReference type="Proteomes" id="UP001589605"/>
    </source>
</evidence>
<dbReference type="RefSeq" id="WP_382381656.1">
    <property type="nucleotide sequence ID" value="NZ_JBHMEZ010000003.1"/>
</dbReference>
<reference evidence="1 2" key="1">
    <citation type="submission" date="2024-09" db="EMBL/GenBank/DDBJ databases">
        <authorList>
            <person name="Sun Q."/>
            <person name="Mori K."/>
        </authorList>
    </citation>
    <scope>NUCLEOTIDE SEQUENCE [LARGE SCALE GENOMIC DNA]</scope>
    <source>
        <strain evidence="1 2">CECT 8286</strain>
    </source>
</reference>
<proteinExistence type="predicted"/>
<comment type="caution">
    <text evidence="1">The sequence shown here is derived from an EMBL/GenBank/DDBJ whole genome shotgun (WGS) entry which is preliminary data.</text>
</comment>
<evidence type="ECO:0000313" key="1">
    <source>
        <dbReference type="EMBL" id="MFB9052471.1"/>
    </source>
</evidence>
<protein>
    <submittedName>
        <fullName evidence="1">Uncharacterized protein</fullName>
    </submittedName>
</protein>
<sequence>MKTATLFLAIFLLVKPLIPLVEYVAFYDYIKNELCENKEVVEMQCNGKCHLGKEVAKISDSPESGNDKKQVSIETIVVFYQKITDHLFSPCFLYTNKTKIASDYNRSYSFLDMDSVFHPPQV</sequence>
<dbReference type="Proteomes" id="UP001589605">
    <property type="component" value="Unassembled WGS sequence"/>
</dbReference>
<organism evidence="1 2">
    <name type="scientific">Formosa undariae</name>
    <dbReference type="NCBI Taxonomy" id="1325436"/>
    <lineage>
        <taxon>Bacteria</taxon>
        <taxon>Pseudomonadati</taxon>
        <taxon>Bacteroidota</taxon>
        <taxon>Flavobacteriia</taxon>
        <taxon>Flavobacteriales</taxon>
        <taxon>Flavobacteriaceae</taxon>
        <taxon>Formosa</taxon>
    </lineage>
</organism>